<dbReference type="RefSeq" id="WP_216519367.1">
    <property type="nucleotide sequence ID" value="NZ_JAHLPM010000007.1"/>
</dbReference>
<proteinExistence type="predicted"/>
<dbReference type="Proteomes" id="UP000749471">
    <property type="component" value="Unassembled WGS sequence"/>
</dbReference>
<name>A0ABS6E5Y8_9FIRM</name>
<keyword evidence="2" id="KW-1185">Reference proteome</keyword>
<reference evidence="1 2" key="1">
    <citation type="submission" date="2021-06" db="EMBL/GenBank/DDBJ databases">
        <authorList>
            <person name="Sun Q."/>
            <person name="Li D."/>
        </authorList>
    </citation>
    <scope>NUCLEOTIDE SEQUENCE [LARGE SCALE GENOMIC DNA]</scope>
    <source>
        <strain evidence="1 2">MSJ-40</strain>
    </source>
</reference>
<gene>
    <name evidence="1" type="ORF">KQI42_09970</name>
</gene>
<sequence>METRIERNRRLRREKWKKSFKNLCILFLVALLIIGVKVVNNTIVKLNCIENPKILSLDVRNSKLDIFGRTYFIDFKILKKNN</sequence>
<organism evidence="1 2">
    <name type="scientific">Tissierella simiarum</name>
    <dbReference type="NCBI Taxonomy" id="2841534"/>
    <lineage>
        <taxon>Bacteria</taxon>
        <taxon>Bacillati</taxon>
        <taxon>Bacillota</taxon>
        <taxon>Tissierellia</taxon>
        <taxon>Tissierellales</taxon>
        <taxon>Tissierellaceae</taxon>
        <taxon>Tissierella</taxon>
    </lineage>
</organism>
<accession>A0ABS6E5Y8</accession>
<protein>
    <submittedName>
        <fullName evidence="1">Uncharacterized protein</fullName>
    </submittedName>
</protein>
<dbReference type="EMBL" id="JAHLPM010000007">
    <property type="protein sequence ID" value="MBU5438337.1"/>
    <property type="molecule type" value="Genomic_DNA"/>
</dbReference>
<evidence type="ECO:0000313" key="1">
    <source>
        <dbReference type="EMBL" id="MBU5438337.1"/>
    </source>
</evidence>
<evidence type="ECO:0000313" key="2">
    <source>
        <dbReference type="Proteomes" id="UP000749471"/>
    </source>
</evidence>
<comment type="caution">
    <text evidence="1">The sequence shown here is derived from an EMBL/GenBank/DDBJ whole genome shotgun (WGS) entry which is preliminary data.</text>
</comment>